<dbReference type="InterPro" id="IPR001878">
    <property type="entry name" value="Znf_CCHC"/>
</dbReference>
<evidence type="ECO:0000256" key="2">
    <source>
        <dbReference type="ARBA" id="ARBA00022771"/>
    </source>
</evidence>
<dbReference type="GO" id="GO:0003676">
    <property type="term" value="F:nucleic acid binding"/>
    <property type="evidence" value="ECO:0007669"/>
    <property type="project" value="InterPro"/>
</dbReference>
<dbReference type="PANTHER" id="PTHR31437">
    <property type="entry name" value="SREK1IP1 FAMILY MEMBER"/>
    <property type="match status" value="1"/>
</dbReference>
<feature type="compositionally biased region" description="Basic residues" evidence="5">
    <location>
        <begin position="167"/>
        <end position="187"/>
    </location>
</feature>
<evidence type="ECO:0000259" key="6">
    <source>
        <dbReference type="PROSITE" id="PS50158"/>
    </source>
</evidence>
<evidence type="ECO:0000256" key="3">
    <source>
        <dbReference type="ARBA" id="ARBA00022833"/>
    </source>
</evidence>
<proteinExistence type="predicted"/>
<evidence type="ECO:0000256" key="1">
    <source>
        <dbReference type="ARBA" id="ARBA00022723"/>
    </source>
</evidence>
<evidence type="ECO:0000256" key="4">
    <source>
        <dbReference type="PROSITE-ProRule" id="PRU00047"/>
    </source>
</evidence>
<keyword evidence="2 4" id="KW-0863">Zinc-finger</keyword>
<feature type="domain" description="CCHC-type" evidence="6">
    <location>
        <begin position="109"/>
        <end position="124"/>
    </location>
</feature>
<dbReference type="SUPFAM" id="SSF57756">
    <property type="entry name" value="Retrovirus zinc finger-like domains"/>
    <property type="match status" value="1"/>
</dbReference>
<dbReference type="PANTHER" id="PTHR31437:SF1">
    <property type="entry name" value="PROTEIN SREK1IP1"/>
    <property type="match status" value="1"/>
</dbReference>
<feature type="region of interest" description="Disordered" evidence="5">
    <location>
        <begin position="129"/>
        <end position="225"/>
    </location>
</feature>
<dbReference type="PROSITE" id="PS50158">
    <property type="entry name" value="ZF_CCHC"/>
    <property type="match status" value="1"/>
</dbReference>
<dbReference type="EMBL" id="GDKF01005325">
    <property type="protein sequence ID" value="JAT73297.1"/>
    <property type="molecule type" value="Transcribed_RNA"/>
</dbReference>
<dbReference type="GO" id="GO:0008270">
    <property type="term" value="F:zinc ion binding"/>
    <property type="evidence" value="ECO:0007669"/>
    <property type="project" value="UniProtKB-KW"/>
</dbReference>
<reference evidence="7" key="1">
    <citation type="submission" date="2015-08" db="EMBL/GenBank/DDBJ databases">
        <authorList>
            <person name="Babu N.S."/>
            <person name="Beckwith C.J."/>
            <person name="Beseler K.G."/>
            <person name="Brison A."/>
            <person name="Carone J.V."/>
            <person name="Caskin T.P."/>
            <person name="Diamond M."/>
            <person name="Durham M.E."/>
            <person name="Foxe J.M."/>
            <person name="Go M."/>
            <person name="Henderson B.A."/>
            <person name="Jones I.B."/>
            <person name="McGettigan J.A."/>
            <person name="Micheletti S.J."/>
            <person name="Nasrallah M.E."/>
            <person name="Ortiz D."/>
            <person name="Piller C.R."/>
            <person name="Privatt S.R."/>
            <person name="Schneider S.L."/>
            <person name="Sharp S."/>
            <person name="Smith T.C."/>
            <person name="Stanton J.D."/>
            <person name="Ullery H.E."/>
            <person name="Wilson R.J."/>
            <person name="Serrano M.G."/>
            <person name="Buck G."/>
            <person name="Lee V."/>
            <person name="Wang Y."/>
            <person name="Carvalho R."/>
            <person name="Voegtly L."/>
            <person name="Shi R."/>
            <person name="Duckworth R."/>
            <person name="Johnson A."/>
            <person name="Loviza R."/>
            <person name="Walstead R."/>
            <person name="Shah Z."/>
            <person name="Kiflezghi M."/>
            <person name="Wade K."/>
            <person name="Ball S.L."/>
            <person name="Bradley K.W."/>
            <person name="Asai D.J."/>
            <person name="Bowman C.A."/>
            <person name="Russell D.A."/>
            <person name="Pope W.H."/>
            <person name="Jacobs-Sera D."/>
            <person name="Hendrix R.W."/>
            <person name="Hatfull G.F."/>
        </authorList>
    </citation>
    <scope>NUCLEOTIDE SEQUENCE</scope>
</reference>
<evidence type="ECO:0000256" key="5">
    <source>
        <dbReference type="SAM" id="MobiDB-lite"/>
    </source>
</evidence>
<protein>
    <recommendedName>
        <fullName evidence="6">CCHC-type domain-containing protein</fullName>
    </recommendedName>
</protein>
<organism evidence="7">
    <name type="scientific">Auxenochlorella protothecoides</name>
    <name type="common">Green microalga</name>
    <name type="synonym">Chlorella protothecoides</name>
    <dbReference type="NCBI Taxonomy" id="3075"/>
    <lineage>
        <taxon>Eukaryota</taxon>
        <taxon>Viridiplantae</taxon>
        <taxon>Chlorophyta</taxon>
        <taxon>core chlorophytes</taxon>
        <taxon>Trebouxiophyceae</taxon>
        <taxon>Chlorellales</taxon>
        <taxon>Chlorellaceae</taxon>
        <taxon>Auxenochlorella</taxon>
    </lineage>
</organism>
<accession>A0A1D2A276</accession>
<name>A0A1D2A276_AUXPR</name>
<feature type="compositionally biased region" description="Low complexity" evidence="5">
    <location>
        <begin position="153"/>
        <end position="162"/>
    </location>
</feature>
<evidence type="ECO:0000313" key="7">
    <source>
        <dbReference type="EMBL" id="JAT73297.1"/>
    </source>
</evidence>
<gene>
    <name evidence="7" type="ORF">g.25240</name>
</gene>
<sequence length="244" mass="25304">MVATVPTRGVLKASQNRVRTSVALQGNAMWENVIGVVSEQTGSNSGVEALIHAPSHGGGRKAAAERRAAAHTAVLATGGFDTAITNYQSLLNLAKSQGAVGGGADRGACRICGHVGHLTKQCRNGLAASETATGGEGPGPSRELAQESEESDLALSASGSDSDAGRRRSGGSKRHRSDKKRKHKSRVRCGWGGPGLAQRDTRRARPHCGTCAAPVPPSPPSHPAAEITQEVQEAQEEVARLLLF</sequence>
<keyword evidence="3" id="KW-0862">Zinc</keyword>
<dbReference type="AlphaFoldDB" id="A0A1D2A276"/>
<dbReference type="InterPro" id="IPR036875">
    <property type="entry name" value="Znf_CCHC_sf"/>
</dbReference>
<keyword evidence="1" id="KW-0479">Metal-binding</keyword>